<reference evidence="2 3" key="1">
    <citation type="journal article" date="2018" name="Science">
        <title>The opium poppy genome and morphinan production.</title>
        <authorList>
            <person name="Guo L."/>
            <person name="Winzer T."/>
            <person name="Yang X."/>
            <person name="Li Y."/>
            <person name="Ning Z."/>
            <person name="He Z."/>
            <person name="Teodor R."/>
            <person name="Lu Y."/>
            <person name="Bowser T.A."/>
            <person name="Graham I.A."/>
            <person name="Ye K."/>
        </authorList>
    </citation>
    <scope>NUCLEOTIDE SEQUENCE [LARGE SCALE GENOMIC DNA]</scope>
    <source>
        <strain evidence="3">cv. HN1</strain>
        <tissue evidence="2">Leaves</tissue>
    </source>
</reference>
<dbReference type="Proteomes" id="UP000316621">
    <property type="component" value="Chromosome 6"/>
</dbReference>
<name>A0A4Y7K1U8_PAPSO</name>
<dbReference type="InterPro" id="IPR004320">
    <property type="entry name" value="BPS1_pln"/>
</dbReference>
<dbReference type="GO" id="GO:0048367">
    <property type="term" value="P:shoot system development"/>
    <property type="evidence" value="ECO:0007669"/>
    <property type="project" value="InterPro"/>
</dbReference>
<keyword evidence="1" id="KW-0175">Coiled coil</keyword>
<keyword evidence="3" id="KW-1185">Reference proteome</keyword>
<dbReference type="Pfam" id="PF03087">
    <property type="entry name" value="BPS1"/>
    <property type="match status" value="1"/>
</dbReference>
<dbReference type="GO" id="GO:0048364">
    <property type="term" value="P:root development"/>
    <property type="evidence" value="ECO:0007669"/>
    <property type="project" value="InterPro"/>
</dbReference>
<gene>
    <name evidence="2" type="ORF">C5167_010570</name>
</gene>
<evidence type="ECO:0000313" key="2">
    <source>
        <dbReference type="EMBL" id="RZC66887.1"/>
    </source>
</evidence>
<organism evidence="2 3">
    <name type="scientific">Papaver somniferum</name>
    <name type="common">Opium poppy</name>
    <dbReference type="NCBI Taxonomy" id="3469"/>
    <lineage>
        <taxon>Eukaryota</taxon>
        <taxon>Viridiplantae</taxon>
        <taxon>Streptophyta</taxon>
        <taxon>Embryophyta</taxon>
        <taxon>Tracheophyta</taxon>
        <taxon>Spermatophyta</taxon>
        <taxon>Magnoliopsida</taxon>
        <taxon>Ranunculales</taxon>
        <taxon>Papaveraceae</taxon>
        <taxon>Papaveroideae</taxon>
        <taxon>Papaver</taxon>
    </lineage>
</organism>
<evidence type="ECO:0000256" key="1">
    <source>
        <dbReference type="SAM" id="Coils"/>
    </source>
</evidence>
<dbReference type="OMA" id="IAEYACF"/>
<accession>A0A4Y7K1U8</accession>
<dbReference type="PANTHER" id="PTHR33070:SF120">
    <property type="entry name" value="EXPRESSED PROTEIN"/>
    <property type="match status" value="1"/>
</dbReference>
<sequence>MENMSDAYFCFRKKMKKDMTSKCLAVLKKMSKQYCSSTLNLAQEHLSMVVRLFNETRDITISISQHLLSFMTTPVQPRNVKWAFSKLIYKQGRVACKGNDKANVSEVELVDVALLDTISVRKVSSKEITNEKLQAAKKSLEKLENGIDAIEAKSEVTFRRIIQTRVSLLNMFVN</sequence>
<dbReference type="PANTHER" id="PTHR33070">
    <property type="entry name" value="OS06G0725500 PROTEIN"/>
    <property type="match status" value="1"/>
</dbReference>
<protein>
    <submittedName>
        <fullName evidence="2">Uncharacterized protein</fullName>
    </submittedName>
</protein>
<feature type="coiled-coil region" evidence="1">
    <location>
        <begin position="123"/>
        <end position="153"/>
    </location>
</feature>
<proteinExistence type="predicted"/>
<dbReference type="OrthoDB" id="1701699at2759"/>
<dbReference type="AlphaFoldDB" id="A0A4Y7K1U8"/>
<evidence type="ECO:0000313" key="3">
    <source>
        <dbReference type="Proteomes" id="UP000316621"/>
    </source>
</evidence>
<dbReference type="EMBL" id="CM010720">
    <property type="protein sequence ID" value="RZC66887.1"/>
    <property type="molecule type" value="Genomic_DNA"/>
</dbReference>
<dbReference type="Gramene" id="RZC66887">
    <property type="protein sequence ID" value="RZC66887"/>
    <property type="gene ID" value="C5167_010570"/>
</dbReference>